<keyword evidence="3" id="KW-1185">Reference proteome</keyword>
<feature type="domain" description="SnoaL-like" evidence="1">
    <location>
        <begin position="16"/>
        <end position="116"/>
    </location>
</feature>
<reference evidence="2 3" key="1">
    <citation type="submission" date="2020-07" db="EMBL/GenBank/DDBJ databases">
        <title>Sequencing the genomes of 1000 actinobacteria strains.</title>
        <authorList>
            <person name="Klenk H.-P."/>
        </authorList>
    </citation>
    <scope>NUCLEOTIDE SEQUENCE [LARGE SCALE GENOMIC DNA]</scope>
    <source>
        <strain evidence="2 3">DSM 7487</strain>
    </source>
</reference>
<evidence type="ECO:0000313" key="2">
    <source>
        <dbReference type="EMBL" id="NYD20483.1"/>
    </source>
</evidence>
<dbReference type="EMBL" id="JACCBB010000001">
    <property type="protein sequence ID" value="NYD20483.1"/>
    <property type="molecule type" value="Genomic_DNA"/>
</dbReference>
<proteinExistence type="predicted"/>
<accession>A0A7Y9AS88</accession>
<name>A0A7Y9AS88_9ACTN</name>
<dbReference type="Proteomes" id="UP000521922">
    <property type="component" value="Unassembled WGS sequence"/>
</dbReference>
<organism evidence="2 3">
    <name type="scientific">Kineococcus aurantiacus</name>
    <dbReference type="NCBI Taxonomy" id="37633"/>
    <lineage>
        <taxon>Bacteria</taxon>
        <taxon>Bacillati</taxon>
        <taxon>Actinomycetota</taxon>
        <taxon>Actinomycetes</taxon>
        <taxon>Kineosporiales</taxon>
        <taxon>Kineosporiaceae</taxon>
        <taxon>Kineococcus</taxon>
    </lineage>
</organism>
<gene>
    <name evidence="2" type="ORF">BJ968_000023</name>
</gene>
<evidence type="ECO:0000313" key="3">
    <source>
        <dbReference type="Proteomes" id="UP000521922"/>
    </source>
</evidence>
<dbReference type="Pfam" id="PF12680">
    <property type="entry name" value="SnoaL_2"/>
    <property type="match status" value="1"/>
</dbReference>
<evidence type="ECO:0000259" key="1">
    <source>
        <dbReference type="Pfam" id="PF12680"/>
    </source>
</evidence>
<dbReference type="Gene3D" id="3.10.450.50">
    <property type="match status" value="1"/>
</dbReference>
<protein>
    <recommendedName>
        <fullName evidence="1">SnoaL-like domain-containing protein</fullName>
    </recommendedName>
</protein>
<dbReference type="AlphaFoldDB" id="A0A7Y9AS88"/>
<comment type="caution">
    <text evidence="2">The sequence shown here is derived from an EMBL/GenBank/DDBJ whole genome shotgun (WGS) entry which is preliminary data.</text>
</comment>
<dbReference type="InterPro" id="IPR032710">
    <property type="entry name" value="NTF2-like_dom_sf"/>
</dbReference>
<dbReference type="SUPFAM" id="SSF54427">
    <property type="entry name" value="NTF2-like"/>
    <property type="match status" value="1"/>
</dbReference>
<dbReference type="InterPro" id="IPR037401">
    <property type="entry name" value="SnoaL-like"/>
</dbReference>
<sequence>MSETARCTKANEQLLQQYFEVMNDGGDFARFFSGDVAWVNTDSGQRFTGPAQVREYVVALHTTTYEARPEGRSLSVTDAHAYLEGEFVATAEASTPGLRVPFCLVYDLDGEAIREMRLYTSFAALAPLARSVVPATGPASGP</sequence>
<dbReference type="RefSeq" id="WP_179748148.1">
    <property type="nucleotide sequence ID" value="NZ_BAAAGN010000002.1"/>
</dbReference>